<evidence type="ECO:0000313" key="4">
    <source>
        <dbReference type="EMBL" id="VEL34159.1"/>
    </source>
</evidence>
<dbReference type="PROSITE" id="PS00539">
    <property type="entry name" value="PYROKININ"/>
    <property type="match status" value="1"/>
</dbReference>
<dbReference type="AlphaFoldDB" id="A0A3S5CMZ8"/>
<evidence type="ECO:0000313" key="5">
    <source>
        <dbReference type="Proteomes" id="UP000784294"/>
    </source>
</evidence>
<evidence type="ECO:0000256" key="3">
    <source>
        <dbReference type="ARBA" id="ARBA00023320"/>
    </source>
</evidence>
<dbReference type="Proteomes" id="UP000784294">
    <property type="component" value="Unassembled WGS sequence"/>
</dbReference>
<keyword evidence="5" id="KW-1185">Reference proteome</keyword>
<evidence type="ECO:0000256" key="1">
    <source>
        <dbReference type="ARBA" id="ARBA00007714"/>
    </source>
</evidence>
<organism evidence="4 5">
    <name type="scientific">Protopolystoma xenopodis</name>
    <dbReference type="NCBI Taxonomy" id="117903"/>
    <lineage>
        <taxon>Eukaryota</taxon>
        <taxon>Metazoa</taxon>
        <taxon>Spiralia</taxon>
        <taxon>Lophotrochozoa</taxon>
        <taxon>Platyhelminthes</taxon>
        <taxon>Monogenea</taxon>
        <taxon>Polyopisthocotylea</taxon>
        <taxon>Polystomatidea</taxon>
        <taxon>Polystomatidae</taxon>
        <taxon>Protopolystoma</taxon>
    </lineage>
</organism>
<keyword evidence="3" id="KW-0527">Neuropeptide</keyword>
<proteinExistence type="inferred from homology"/>
<reference evidence="4" key="1">
    <citation type="submission" date="2018-11" db="EMBL/GenBank/DDBJ databases">
        <authorList>
            <consortium name="Pathogen Informatics"/>
        </authorList>
    </citation>
    <scope>NUCLEOTIDE SEQUENCE</scope>
</reference>
<name>A0A3S5CMZ8_9PLAT</name>
<accession>A0A3S5CMZ8</accession>
<comment type="caution">
    <text evidence="4">The sequence shown here is derived from an EMBL/GenBank/DDBJ whole genome shotgun (WGS) entry which is preliminary data.</text>
</comment>
<protein>
    <submittedName>
        <fullName evidence="4">Uncharacterized protein</fullName>
    </submittedName>
</protein>
<comment type="similarity">
    <text evidence="1">Belongs to the pyrokinin family.</text>
</comment>
<dbReference type="GO" id="GO:0007218">
    <property type="term" value="P:neuropeptide signaling pathway"/>
    <property type="evidence" value="ECO:0007669"/>
    <property type="project" value="UniProtKB-KW"/>
</dbReference>
<sequence>MPETGLLCHSLEATLSIAAINMTTETRKNISIFTHTTLCVFSTPRPDLCMPYQLLSVLYPLRLTDLQTNISPGLSACLLVCVTNGELVRLLAAHLASVVGSRLFCESSDACRVGPQLVEVHVYVKYVLSVANSPTSDRLNDVYRETLTADDASFTGHRVWLSRPRQKSLDVHRMQRRQGCSKVDQHFSPRL</sequence>
<dbReference type="GO" id="GO:0005184">
    <property type="term" value="F:neuropeptide hormone activity"/>
    <property type="evidence" value="ECO:0007669"/>
    <property type="project" value="InterPro"/>
</dbReference>
<keyword evidence="2" id="KW-0027">Amidation</keyword>
<dbReference type="EMBL" id="CAAALY010247105">
    <property type="protein sequence ID" value="VEL34159.1"/>
    <property type="molecule type" value="Genomic_DNA"/>
</dbReference>
<dbReference type="InterPro" id="IPR001484">
    <property type="entry name" value="Pyrokinin_CS"/>
</dbReference>
<evidence type="ECO:0000256" key="2">
    <source>
        <dbReference type="ARBA" id="ARBA00022815"/>
    </source>
</evidence>
<gene>
    <name evidence="4" type="ORF">PXEA_LOCUS27599</name>
</gene>